<feature type="compositionally biased region" description="Basic and acidic residues" evidence="1">
    <location>
        <begin position="13"/>
        <end position="28"/>
    </location>
</feature>
<dbReference type="RefSeq" id="WP_327983629.1">
    <property type="nucleotide sequence ID" value="NZ_CP136426.1"/>
</dbReference>
<reference evidence="2" key="1">
    <citation type="submission" date="2023-10" db="EMBL/GenBank/DDBJ databases">
        <title>Characterization and whole genome sequencing of a novel strain of Bergeyella porcorum QD2021 isolated from pig.</title>
        <authorList>
            <person name="Liu G."/>
            <person name="Chen C."/>
            <person name="Han X."/>
        </authorList>
    </citation>
    <scope>NUCLEOTIDE SEQUENCE</scope>
    <source>
        <strain evidence="2">QD2021</strain>
    </source>
</reference>
<evidence type="ECO:0000313" key="3">
    <source>
        <dbReference type="Proteomes" id="UP001432059"/>
    </source>
</evidence>
<dbReference type="Proteomes" id="UP001432059">
    <property type="component" value="Chromosome"/>
</dbReference>
<name>A0AAU0F3U7_9FLAO</name>
<sequence>MNAQFRNDFNNPKTDKDAKTVRELPNEERKAMMKRLHEEALLKA</sequence>
<evidence type="ECO:0000313" key="2">
    <source>
        <dbReference type="EMBL" id="WOC52013.1"/>
    </source>
</evidence>
<dbReference type="EMBL" id="CP136426">
    <property type="protein sequence ID" value="WOC52013.1"/>
    <property type="molecule type" value="Genomic_DNA"/>
</dbReference>
<dbReference type="AlphaFoldDB" id="A0AAU0F3U7"/>
<proteinExistence type="predicted"/>
<protein>
    <submittedName>
        <fullName evidence="2">Uncharacterized protein</fullName>
    </submittedName>
</protein>
<evidence type="ECO:0000256" key="1">
    <source>
        <dbReference type="SAM" id="MobiDB-lite"/>
    </source>
</evidence>
<feature type="region of interest" description="Disordered" evidence="1">
    <location>
        <begin position="1"/>
        <end position="28"/>
    </location>
</feature>
<organism evidence="2 3">
    <name type="scientific">Bergeyella porcorum</name>
    <dbReference type="NCBI Taxonomy" id="1735111"/>
    <lineage>
        <taxon>Bacteria</taxon>
        <taxon>Pseudomonadati</taxon>
        <taxon>Bacteroidota</taxon>
        <taxon>Flavobacteriia</taxon>
        <taxon>Flavobacteriales</taxon>
        <taxon>Weeksellaceae</taxon>
        <taxon>Bergeyella</taxon>
    </lineage>
</organism>
<dbReference type="KEGG" id="bpor:BPO_1366"/>
<gene>
    <name evidence="2" type="ORF">BPO_1366</name>
</gene>
<feature type="compositionally biased region" description="Polar residues" evidence="1">
    <location>
        <begin position="1"/>
        <end position="12"/>
    </location>
</feature>
<keyword evidence="3" id="KW-1185">Reference proteome</keyword>
<accession>A0AAU0F3U7</accession>